<keyword evidence="10" id="KW-1133">Transmembrane helix</keyword>
<protein>
    <recommendedName>
        <fullName evidence="11">Peptidase S1 domain-containing protein</fullName>
    </recommendedName>
</protein>
<keyword evidence="6" id="KW-1015">Disulfide bond</keyword>
<evidence type="ECO:0000256" key="2">
    <source>
        <dbReference type="ARBA" id="ARBA00022656"/>
    </source>
</evidence>
<feature type="domain" description="Peptidase S1" evidence="11">
    <location>
        <begin position="58"/>
        <end position="191"/>
    </location>
</feature>
<keyword evidence="7" id="KW-1199">Hemostasis impairing toxin</keyword>
<evidence type="ECO:0000256" key="10">
    <source>
        <dbReference type="SAM" id="Phobius"/>
    </source>
</evidence>
<evidence type="ECO:0000313" key="13">
    <source>
        <dbReference type="Proteomes" id="UP001153714"/>
    </source>
</evidence>
<keyword evidence="3" id="KW-0645">Protease</keyword>
<dbReference type="GO" id="GO:0005576">
    <property type="term" value="C:extracellular region"/>
    <property type="evidence" value="ECO:0007669"/>
    <property type="project" value="UniProtKB-SubCell"/>
</dbReference>
<comment type="subcellular location">
    <subcellularLocation>
        <location evidence="1">Secreted</location>
        <location evidence="1">Extracellular space</location>
    </subcellularLocation>
</comment>
<dbReference type="InterPro" id="IPR018114">
    <property type="entry name" value="TRYPSIN_HIS"/>
</dbReference>
<evidence type="ECO:0000256" key="4">
    <source>
        <dbReference type="ARBA" id="ARBA00022801"/>
    </source>
</evidence>
<comment type="function">
    <text evidence="8">Fibrinolytic activity; shows preferential cleavage of Arg-Gly bonds in all three fibrinogen chains. Contact with the caterpillars causes severe bleeding, due the anticoagulant effect of the protein.</text>
</comment>
<evidence type="ECO:0000256" key="6">
    <source>
        <dbReference type="ARBA" id="ARBA00023157"/>
    </source>
</evidence>
<dbReference type="SUPFAM" id="SSF50494">
    <property type="entry name" value="Trypsin-like serine proteases"/>
    <property type="match status" value="1"/>
</dbReference>
<name>A0A9N9R2I9_9NEOP</name>
<keyword evidence="10" id="KW-0812">Transmembrane</keyword>
<reference evidence="12" key="1">
    <citation type="submission" date="2021-12" db="EMBL/GenBank/DDBJ databases">
        <authorList>
            <person name="King R."/>
        </authorList>
    </citation>
    <scope>NUCLEOTIDE SEQUENCE</scope>
</reference>
<dbReference type="GO" id="GO:0004252">
    <property type="term" value="F:serine-type endopeptidase activity"/>
    <property type="evidence" value="ECO:0007669"/>
    <property type="project" value="InterPro"/>
</dbReference>
<keyword evidence="9" id="KW-1205">Fibrinolytic toxin</keyword>
<evidence type="ECO:0000256" key="3">
    <source>
        <dbReference type="ARBA" id="ARBA00022670"/>
    </source>
</evidence>
<dbReference type="InterPro" id="IPR001254">
    <property type="entry name" value="Trypsin_dom"/>
</dbReference>
<dbReference type="InterPro" id="IPR009003">
    <property type="entry name" value="Peptidase_S1_PA"/>
</dbReference>
<dbReference type="PROSITE" id="PS50240">
    <property type="entry name" value="TRYPSIN_DOM"/>
    <property type="match status" value="1"/>
</dbReference>
<evidence type="ECO:0000256" key="5">
    <source>
        <dbReference type="ARBA" id="ARBA00022825"/>
    </source>
</evidence>
<evidence type="ECO:0000313" key="12">
    <source>
        <dbReference type="EMBL" id="CAG9788247.1"/>
    </source>
</evidence>
<organism evidence="12 13">
    <name type="scientific">Diatraea saccharalis</name>
    <name type="common">sugarcane borer</name>
    <dbReference type="NCBI Taxonomy" id="40085"/>
    <lineage>
        <taxon>Eukaryota</taxon>
        <taxon>Metazoa</taxon>
        <taxon>Ecdysozoa</taxon>
        <taxon>Arthropoda</taxon>
        <taxon>Hexapoda</taxon>
        <taxon>Insecta</taxon>
        <taxon>Pterygota</taxon>
        <taxon>Neoptera</taxon>
        <taxon>Endopterygota</taxon>
        <taxon>Lepidoptera</taxon>
        <taxon>Glossata</taxon>
        <taxon>Ditrysia</taxon>
        <taxon>Pyraloidea</taxon>
        <taxon>Crambidae</taxon>
        <taxon>Crambinae</taxon>
        <taxon>Diatraea</taxon>
    </lineage>
</organism>
<dbReference type="GO" id="GO:0090729">
    <property type="term" value="F:toxin activity"/>
    <property type="evidence" value="ECO:0007669"/>
    <property type="project" value="UniProtKB-KW"/>
</dbReference>
<proteinExistence type="predicted"/>
<dbReference type="FunFam" id="2.40.10.10:FF:000068">
    <property type="entry name" value="transmembrane protease serine 2"/>
    <property type="match status" value="1"/>
</dbReference>
<dbReference type="Gene3D" id="2.40.10.10">
    <property type="entry name" value="Trypsin-like serine proteases"/>
    <property type="match status" value="2"/>
</dbReference>
<evidence type="ECO:0000256" key="9">
    <source>
        <dbReference type="ARBA" id="ARBA00084094"/>
    </source>
</evidence>
<keyword evidence="10" id="KW-0472">Membrane</keyword>
<dbReference type="InterPro" id="IPR050430">
    <property type="entry name" value="Peptidase_S1"/>
</dbReference>
<dbReference type="GO" id="GO:0006508">
    <property type="term" value="P:proteolysis"/>
    <property type="evidence" value="ECO:0007669"/>
    <property type="project" value="UniProtKB-KW"/>
</dbReference>
<keyword evidence="4" id="KW-0378">Hydrolase</keyword>
<evidence type="ECO:0000256" key="7">
    <source>
        <dbReference type="ARBA" id="ARBA00023240"/>
    </source>
</evidence>
<feature type="transmembrane region" description="Helical" evidence="10">
    <location>
        <begin position="72"/>
        <end position="91"/>
    </location>
</feature>
<dbReference type="OrthoDB" id="5565075at2759"/>
<keyword evidence="2" id="KW-0800">Toxin</keyword>
<dbReference type="PANTHER" id="PTHR24276:SF91">
    <property type="entry name" value="AT26814P-RELATED"/>
    <property type="match status" value="1"/>
</dbReference>
<accession>A0A9N9R2I9</accession>
<sequence length="211" mass="23417">MDLFRSFYIIINFDYCNMLIKPGIIFAVLVLGCLGLPTPDTDFSQFFDHVNPDRVDRIVGGSIAKMHDYPHLVAMVVGATFTGLVCGGSIITQRTVLTAAHCIEAVFSSGSLNSNLRLRAGSNFFNQDGVLYPVSHNKTHEDYVRSIIKNDVGLLYTTTNIIFNALVQPIPLDFEYVGGNIRARAVGWGRTVVSIYLPIPSFILDNDKDYF</sequence>
<gene>
    <name evidence="12" type="ORF">DIATSA_LOCUS6065</name>
</gene>
<dbReference type="PANTHER" id="PTHR24276">
    <property type="entry name" value="POLYSERASE-RELATED"/>
    <property type="match status" value="1"/>
</dbReference>
<keyword evidence="5" id="KW-0720">Serine protease</keyword>
<dbReference type="Proteomes" id="UP001153714">
    <property type="component" value="Chromosome 19"/>
</dbReference>
<evidence type="ECO:0000259" key="11">
    <source>
        <dbReference type="PROSITE" id="PS50240"/>
    </source>
</evidence>
<dbReference type="SMART" id="SM00020">
    <property type="entry name" value="Tryp_SPc"/>
    <property type="match status" value="1"/>
</dbReference>
<dbReference type="InterPro" id="IPR043504">
    <property type="entry name" value="Peptidase_S1_PA_chymotrypsin"/>
</dbReference>
<dbReference type="PROSITE" id="PS51257">
    <property type="entry name" value="PROKAR_LIPOPROTEIN"/>
    <property type="match status" value="1"/>
</dbReference>
<keyword evidence="13" id="KW-1185">Reference proteome</keyword>
<reference evidence="12" key="2">
    <citation type="submission" date="2022-10" db="EMBL/GenBank/DDBJ databases">
        <authorList>
            <consortium name="ENA_rothamsted_submissions"/>
            <consortium name="culmorum"/>
            <person name="King R."/>
        </authorList>
    </citation>
    <scope>NUCLEOTIDE SEQUENCE</scope>
</reference>
<feature type="transmembrane region" description="Helical" evidence="10">
    <location>
        <begin position="20"/>
        <end position="38"/>
    </location>
</feature>
<dbReference type="Pfam" id="PF00089">
    <property type="entry name" value="Trypsin"/>
    <property type="match status" value="1"/>
</dbReference>
<evidence type="ECO:0000256" key="8">
    <source>
        <dbReference type="ARBA" id="ARBA00055534"/>
    </source>
</evidence>
<dbReference type="PROSITE" id="PS00134">
    <property type="entry name" value="TRYPSIN_HIS"/>
    <property type="match status" value="1"/>
</dbReference>
<dbReference type="AlphaFoldDB" id="A0A9N9R2I9"/>
<evidence type="ECO:0000256" key="1">
    <source>
        <dbReference type="ARBA" id="ARBA00004239"/>
    </source>
</evidence>
<dbReference type="EMBL" id="OU893350">
    <property type="protein sequence ID" value="CAG9788247.1"/>
    <property type="molecule type" value="Genomic_DNA"/>
</dbReference>